<feature type="domain" description="G-protein coupled receptors family 2 profile 2" evidence="6">
    <location>
        <begin position="1"/>
        <end position="133"/>
    </location>
</feature>
<keyword evidence="4 5" id="KW-0472">Membrane</keyword>
<dbReference type="Pfam" id="PF11710">
    <property type="entry name" value="Git3"/>
    <property type="match status" value="1"/>
</dbReference>
<gene>
    <name evidence="7" type="ORF">G7Y89_g2542</name>
</gene>
<feature type="transmembrane region" description="Helical" evidence="5">
    <location>
        <begin position="41"/>
        <end position="57"/>
    </location>
</feature>
<dbReference type="PROSITE" id="PS50261">
    <property type="entry name" value="G_PROTEIN_RECEP_F2_4"/>
    <property type="match status" value="1"/>
</dbReference>
<dbReference type="GO" id="GO:0007189">
    <property type="term" value="P:adenylate cyclase-activating G protein-coupled receptor signaling pathway"/>
    <property type="evidence" value="ECO:0007669"/>
    <property type="project" value="TreeGrafter"/>
</dbReference>
<dbReference type="AlphaFoldDB" id="A0A8H4RUW6"/>
<dbReference type="PANTHER" id="PTHR23112:SF0">
    <property type="entry name" value="TRANSMEMBRANE PROTEIN 116"/>
    <property type="match status" value="1"/>
</dbReference>
<sequence>MNFMSSSAVDLGGPNLGSPEAKTFCSFNGFMIQVFVVQTDYWVLTIALCTYLILANHKHQSSWIQEHRVIVWIFPWFLSALWAAIGLVVVGYGDIGAWCWFTSDRTRLLVNFIPRWLIILIILALYVRLYFIIHKAHNRFMSFDEDATGSLQTASSVIRSAPRLSMNISSSADDDCERNGAAAAAPTHTRIGRASPVLKRISHQMMVYPSVYMLIWTIPTVIRIYQATTGKSAPFGIGTVDKACIVIQGFADSVVYGMNEHTWKMWKGLLIKPTSEK</sequence>
<dbReference type="SUPFAM" id="SSF81321">
    <property type="entry name" value="Family A G protein-coupled receptor-like"/>
    <property type="match status" value="1"/>
</dbReference>
<protein>
    <recommendedName>
        <fullName evidence="6">G-protein coupled receptors family 2 profile 2 domain-containing protein</fullName>
    </recommendedName>
</protein>
<dbReference type="Proteomes" id="UP000566819">
    <property type="component" value="Unassembled WGS sequence"/>
</dbReference>
<dbReference type="Gene3D" id="1.20.1070.10">
    <property type="entry name" value="Rhodopsin 7-helix transmembrane proteins"/>
    <property type="match status" value="1"/>
</dbReference>
<evidence type="ECO:0000313" key="8">
    <source>
        <dbReference type="Proteomes" id="UP000566819"/>
    </source>
</evidence>
<dbReference type="OrthoDB" id="100006at2759"/>
<dbReference type="Pfam" id="PF11970">
    <property type="entry name" value="GPR_Gpa2_C"/>
    <property type="match status" value="1"/>
</dbReference>
<evidence type="ECO:0000256" key="4">
    <source>
        <dbReference type="ARBA" id="ARBA00023136"/>
    </source>
</evidence>
<evidence type="ECO:0000256" key="5">
    <source>
        <dbReference type="SAM" id="Phobius"/>
    </source>
</evidence>
<evidence type="ECO:0000256" key="2">
    <source>
        <dbReference type="ARBA" id="ARBA00022692"/>
    </source>
</evidence>
<evidence type="ECO:0000256" key="3">
    <source>
        <dbReference type="ARBA" id="ARBA00022989"/>
    </source>
</evidence>
<keyword evidence="3 5" id="KW-1133">Transmembrane helix</keyword>
<dbReference type="PANTHER" id="PTHR23112">
    <property type="entry name" value="G PROTEIN-COUPLED RECEPTOR 157-RELATED"/>
    <property type="match status" value="1"/>
</dbReference>
<organism evidence="7 8">
    <name type="scientific">Cudoniella acicularis</name>
    <dbReference type="NCBI Taxonomy" id="354080"/>
    <lineage>
        <taxon>Eukaryota</taxon>
        <taxon>Fungi</taxon>
        <taxon>Dikarya</taxon>
        <taxon>Ascomycota</taxon>
        <taxon>Pezizomycotina</taxon>
        <taxon>Leotiomycetes</taxon>
        <taxon>Helotiales</taxon>
        <taxon>Tricladiaceae</taxon>
        <taxon>Cudoniella</taxon>
    </lineage>
</organism>
<evidence type="ECO:0000313" key="7">
    <source>
        <dbReference type="EMBL" id="KAF4635556.1"/>
    </source>
</evidence>
<evidence type="ECO:0000259" key="6">
    <source>
        <dbReference type="PROSITE" id="PS50261"/>
    </source>
</evidence>
<dbReference type="InterPro" id="IPR023041">
    <property type="entry name" value="Glucose_rcpt_Git3-like_N"/>
</dbReference>
<dbReference type="GO" id="GO:0004930">
    <property type="term" value="F:G protein-coupled receptor activity"/>
    <property type="evidence" value="ECO:0007669"/>
    <property type="project" value="TreeGrafter"/>
</dbReference>
<evidence type="ECO:0000256" key="1">
    <source>
        <dbReference type="ARBA" id="ARBA00004141"/>
    </source>
</evidence>
<reference evidence="7 8" key="1">
    <citation type="submission" date="2020-03" db="EMBL/GenBank/DDBJ databases">
        <title>Draft Genome Sequence of Cudoniella acicularis.</title>
        <authorList>
            <person name="Buettner E."/>
            <person name="Kellner H."/>
        </authorList>
    </citation>
    <scope>NUCLEOTIDE SEQUENCE [LARGE SCALE GENOMIC DNA]</scope>
    <source>
        <strain evidence="7 8">DSM 108380</strain>
    </source>
</reference>
<feature type="transmembrane region" description="Helical" evidence="5">
    <location>
        <begin position="113"/>
        <end position="133"/>
    </location>
</feature>
<keyword evidence="8" id="KW-1185">Reference proteome</keyword>
<dbReference type="InterPro" id="IPR017981">
    <property type="entry name" value="GPCR_2-like_7TM"/>
</dbReference>
<keyword evidence="2 5" id="KW-0812">Transmembrane</keyword>
<name>A0A8H4RUW6_9HELO</name>
<comment type="caution">
    <text evidence="7">The sequence shown here is derived from an EMBL/GenBank/DDBJ whole genome shotgun (WGS) entry which is preliminary data.</text>
</comment>
<dbReference type="EMBL" id="JAAMPI010000112">
    <property type="protein sequence ID" value="KAF4635556.1"/>
    <property type="molecule type" value="Genomic_DNA"/>
</dbReference>
<accession>A0A8H4RUW6</accession>
<feature type="transmembrane region" description="Helical" evidence="5">
    <location>
        <begin position="69"/>
        <end position="93"/>
    </location>
</feature>
<dbReference type="GO" id="GO:0007166">
    <property type="term" value="P:cell surface receptor signaling pathway"/>
    <property type="evidence" value="ECO:0007669"/>
    <property type="project" value="InterPro"/>
</dbReference>
<dbReference type="InterPro" id="IPR022596">
    <property type="entry name" value="GPR1/2/3_C"/>
</dbReference>
<dbReference type="GO" id="GO:0005886">
    <property type="term" value="C:plasma membrane"/>
    <property type="evidence" value="ECO:0007669"/>
    <property type="project" value="TreeGrafter"/>
</dbReference>
<comment type="subcellular location">
    <subcellularLocation>
        <location evidence="1">Membrane</location>
        <topology evidence="1">Multi-pass membrane protein</topology>
    </subcellularLocation>
</comment>
<proteinExistence type="predicted"/>